<feature type="compositionally biased region" description="Basic and acidic residues" evidence="1">
    <location>
        <begin position="295"/>
        <end position="311"/>
    </location>
</feature>
<feature type="compositionally biased region" description="Polar residues" evidence="1">
    <location>
        <begin position="215"/>
        <end position="225"/>
    </location>
</feature>
<feature type="compositionally biased region" description="Polar residues" evidence="1">
    <location>
        <begin position="454"/>
        <end position="468"/>
    </location>
</feature>
<evidence type="ECO:0000313" key="2">
    <source>
        <dbReference type="EMBL" id="CAI4210795.1"/>
    </source>
</evidence>
<feature type="compositionally biased region" description="Pro residues" evidence="1">
    <location>
        <begin position="437"/>
        <end position="446"/>
    </location>
</feature>
<feature type="region of interest" description="Disordered" evidence="1">
    <location>
        <begin position="39"/>
        <end position="78"/>
    </location>
</feature>
<feature type="region of interest" description="Disordered" evidence="1">
    <location>
        <begin position="260"/>
        <end position="321"/>
    </location>
</feature>
<dbReference type="EMBL" id="CALLCH030000001">
    <property type="protein sequence ID" value="CAI4210795.1"/>
    <property type="molecule type" value="Genomic_DNA"/>
</dbReference>
<sequence length="589" mass="64617">MSTHAPNRSEDGEITYLPSSAFSWLDSKRSVLALAKRLRSPGRSGFHSDSEDVSSQSSGSTSDALSHSRSPSAASTYAESLTHSVSSVGSTPSTPGTFPSSPTPFLCDHDASLSLYRDSYKDSELPPHIETLYPEGGAQCRQPYSPQIHVILEESDECDEHVEYSRHSFDSFPTFNLPIRIRRLKNGIMRRRGSSDSSQSSRPSSPYPDIGGQQPPLNTSHNLRMSSHHRSKSLPILERRSSLPSCAVPLAEELSTHNRSSFDYNTTSSPKLKRSSSCRREDRGYNAGNSGVKSLNDKHPPPDTARSEARPTEYPPSTLGSLGSLKQEVIIPLGDGDAESELDSSLEGVRRDPEIIQRAPYKNMASFRILRATGLRLSAAGVGGWEQRQQHTTIIRLFQGAWFRAAPATLGEYTIQRYTKNPYTFAKASPQRAQPAPQAPHSPSLPPMSESDDTSSVAEAQAESQMASPESGFRDSGISLRCDAEHNCTASAGGCLCQLRNDSTDKVHEDIEDFYIQDFTHQPDISQQYPGWINPEFWNLPQSNIDGSLASDMVADCDPMNEDYDGYASGQNHAEARVLSLSIEDSEQP</sequence>
<feature type="compositionally biased region" description="Low complexity" evidence="1">
    <location>
        <begin position="195"/>
        <end position="204"/>
    </location>
</feature>
<dbReference type="Proteomes" id="UP000838763">
    <property type="component" value="Unassembled WGS sequence"/>
</dbReference>
<dbReference type="OrthoDB" id="610608at2759"/>
<organism evidence="2 3">
    <name type="scientific">Parascedosporium putredinis</name>
    <dbReference type="NCBI Taxonomy" id="1442378"/>
    <lineage>
        <taxon>Eukaryota</taxon>
        <taxon>Fungi</taxon>
        <taxon>Dikarya</taxon>
        <taxon>Ascomycota</taxon>
        <taxon>Pezizomycotina</taxon>
        <taxon>Sordariomycetes</taxon>
        <taxon>Hypocreomycetidae</taxon>
        <taxon>Microascales</taxon>
        <taxon>Microascaceae</taxon>
        <taxon>Parascedosporium</taxon>
    </lineage>
</organism>
<feature type="region of interest" description="Disordered" evidence="1">
    <location>
        <begin position="428"/>
        <end position="474"/>
    </location>
</feature>
<feature type="region of interest" description="Disordered" evidence="1">
    <location>
        <begin position="189"/>
        <end position="238"/>
    </location>
</feature>
<comment type="caution">
    <text evidence="2">The sequence shown here is derived from an EMBL/GenBank/DDBJ whole genome shotgun (WGS) entry which is preliminary data.</text>
</comment>
<evidence type="ECO:0000313" key="3">
    <source>
        <dbReference type="Proteomes" id="UP000838763"/>
    </source>
</evidence>
<dbReference type="AlphaFoldDB" id="A0A9P1GUG4"/>
<accession>A0A9P1GUG4</accession>
<feature type="compositionally biased region" description="Polar residues" evidence="1">
    <location>
        <begin position="260"/>
        <end position="270"/>
    </location>
</feature>
<proteinExistence type="predicted"/>
<name>A0A9P1GUG4_9PEZI</name>
<gene>
    <name evidence="2" type="ORF">PPNO1_LOCUS595</name>
</gene>
<feature type="compositionally biased region" description="Low complexity" evidence="1">
    <location>
        <begin position="53"/>
        <end position="65"/>
    </location>
</feature>
<keyword evidence="3" id="KW-1185">Reference proteome</keyword>
<reference evidence="2" key="1">
    <citation type="submission" date="2022-11" db="EMBL/GenBank/DDBJ databases">
        <authorList>
            <person name="Scott C."/>
            <person name="Bruce N."/>
        </authorList>
    </citation>
    <scope>NUCLEOTIDE SEQUENCE</scope>
</reference>
<feature type="compositionally biased region" description="Polar residues" evidence="1">
    <location>
        <begin position="67"/>
        <end position="78"/>
    </location>
</feature>
<protein>
    <submittedName>
        <fullName evidence="2">Uncharacterized protein</fullName>
    </submittedName>
</protein>
<evidence type="ECO:0000256" key="1">
    <source>
        <dbReference type="SAM" id="MobiDB-lite"/>
    </source>
</evidence>